<gene>
    <name evidence="6" type="ORF">L1049_012268</name>
</gene>
<keyword evidence="2" id="KW-0547">Nucleotide-binding</keyword>
<dbReference type="PANTHER" id="PTHR47973">
    <property type="entry name" value="CYSTEINE-RICH RECEPTOR-LIKE PROTEIN KINASE 3"/>
    <property type="match status" value="1"/>
</dbReference>
<dbReference type="GO" id="GO:0004672">
    <property type="term" value="F:protein kinase activity"/>
    <property type="evidence" value="ECO:0007669"/>
    <property type="project" value="InterPro"/>
</dbReference>
<evidence type="ECO:0000313" key="6">
    <source>
        <dbReference type="EMBL" id="KAK9284009.1"/>
    </source>
</evidence>
<evidence type="ECO:0000256" key="1">
    <source>
        <dbReference type="ARBA" id="ARBA00022679"/>
    </source>
</evidence>
<dbReference type="Pfam" id="PF07714">
    <property type="entry name" value="PK_Tyr_Ser-Thr"/>
    <property type="match status" value="1"/>
</dbReference>
<dbReference type="InterPro" id="IPR052059">
    <property type="entry name" value="CR_Ser/Thr_kinase"/>
</dbReference>
<dbReference type="Gene3D" id="1.10.510.10">
    <property type="entry name" value="Transferase(Phosphotransferase) domain 1"/>
    <property type="match status" value="1"/>
</dbReference>
<reference evidence="6 7" key="1">
    <citation type="journal article" date="2024" name="Plant J.">
        <title>Genome sequences and population genomics reveal climatic adaptation and genomic divergence between two closely related sweetgum species.</title>
        <authorList>
            <person name="Xu W.Q."/>
            <person name="Ren C.Q."/>
            <person name="Zhang X.Y."/>
            <person name="Comes H.P."/>
            <person name="Liu X.H."/>
            <person name="Li Y.G."/>
            <person name="Kettle C.J."/>
            <person name="Jalonen R."/>
            <person name="Gaisberger H."/>
            <person name="Ma Y.Z."/>
            <person name="Qiu Y.X."/>
        </authorList>
    </citation>
    <scope>NUCLEOTIDE SEQUENCE [LARGE SCALE GENOMIC DNA]</scope>
    <source>
        <strain evidence="6">Hangzhou</strain>
    </source>
</reference>
<keyword evidence="3" id="KW-0418">Kinase</keyword>
<proteinExistence type="predicted"/>
<dbReference type="Proteomes" id="UP001415857">
    <property type="component" value="Unassembled WGS sequence"/>
</dbReference>
<accession>A0AAP0RU14</accession>
<organism evidence="6 7">
    <name type="scientific">Liquidambar formosana</name>
    <name type="common">Formosan gum</name>
    <dbReference type="NCBI Taxonomy" id="63359"/>
    <lineage>
        <taxon>Eukaryota</taxon>
        <taxon>Viridiplantae</taxon>
        <taxon>Streptophyta</taxon>
        <taxon>Embryophyta</taxon>
        <taxon>Tracheophyta</taxon>
        <taxon>Spermatophyta</taxon>
        <taxon>Magnoliopsida</taxon>
        <taxon>eudicotyledons</taxon>
        <taxon>Gunneridae</taxon>
        <taxon>Pentapetalae</taxon>
        <taxon>Saxifragales</taxon>
        <taxon>Altingiaceae</taxon>
        <taxon>Liquidambar</taxon>
    </lineage>
</organism>
<keyword evidence="4" id="KW-0067">ATP-binding</keyword>
<evidence type="ECO:0000256" key="2">
    <source>
        <dbReference type="ARBA" id="ARBA00022741"/>
    </source>
</evidence>
<dbReference type="EMBL" id="JBBPBK010000006">
    <property type="protein sequence ID" value="KAK9284009.1"/>
    <property type="molecule type" value="Genomic_DNA"/>
</dbReference>
<dbReference type="Gene3D" id="3.30.200.20">
    <property type="entry name" value="Phosphorylase Kinase, domain 1"/>
    <property type="match status" value="1"/>
</dbReference>
<dbReference type="GO" id="GO:0005524">
    <property type="term" value="F:ATP binding"/>
    <property type="evidence" value="ECO:0007669"/>
    <property type="project" value="UniProtKB-KW"/>
</dbReference>
<dbReference type="AlphaFoldDB" id="A0AAP0RU14"/>
<evidence type="ECO:0000313" key="7">
    <source>
        <dbReference type="Proteomes" id="UP001415857"/>
    </source>
</evidence>
<evidence type="ECO:0000259" key="5">
    <source>
        <dbReference type="Pfam" id="PF07714"/>
    </source>
</evidence>
<evidence type="ECO:0000256" key="3">
    <source>
        <dbReference type="ARBA" id="ARBA00022777"/>
    </source>
</evidence>
<name>A0AAP0RU14_LIQFO</name>
<comment type="caution">
    <text evidence="6">The sequence shown here is derived from an EMBL/GenBank/DDBJ whole genome shotgun (WGS) entry which is preliminary data.</text>
</comment>
<protein>
    <recommendedName>
        <fullName evidence="5">Serine-threonine/tyrosine-protein kinase catalytic domain-containing protein</fullName>
    </recommendedName>
</protein>
<dbReference type="SUPFAM" id="SSF56112">
    <property type="entry name" value="Protein kinase-like (PK-like)"/>
    <property type="match status" value="2"/>
</dbReference>
<feature type="domain" description="Serine-threonine/tyrosine-protein kinase catalytic" evidence="5">
    <location>
        <begin position="1"/>
        <end position="43"/>
    </location>
</feature>
<dbReference type="InterPro" id="IPR011009">
    <property type="entry name" value="Kinase-like_dom_sf"/>
</dbReference>
<dbReference type="InterPro" id="IPR001245">
    <property type="entry name" value="Ser-Thr/Tyr_kinase_cat_dom"/>
</dbReference>
<keyword evidence="1" id="KW-0808">Transferase</keyword>
<evidence type="ECO:0000256" key="4">
    <source>
        <dbReference type="ARBA" id="ARBA00022840"/>
    </source>
</evidence>
<sequence length="148" mass="16699">MSEIASMSNISHENLVKLLGGCIHGARRLLVYDYMENNSLAQTFLAIGFDLELGEHYLVQKAWEMYKANKLLQLVDPMLQGNFPETEALRFLKVGLLCVQETPRHRPQMSTAVKMMGDEINIHDVQISQPGLLTDLMEVKTTSCTLCD</sequence>
<keyword evidence="7" id="KW-1185">Reference proteome</keyword>